<organism evidence="1 2">
    <name type="scientific">Globodera rostochiensis</name>
    <name type="common">Golden nematode worm</name>
    <name type="synonym">Heterodera rostochiensis</name>
    <dbReference type="NCBI Taxonomy" id="31243"/>
    <lineage>
        <taxon>Eukaryota</taxon>
        <taxon>Metazoa</taxon>
        <taxon>Ecdysozoa</taxon>
        <taxon>Nematoda</taxon>
        <taxon>Chromadorea</taxon>
        <taxon>Rhabditida</taxon>
        <taxon>Tylenchina</taxon>
        <taxon>Tylenchomorpha</taxon>
        <taxon>Tylenchoidea</taxon>
        <taxon>Heteroderidae</taxon>
        <taxon>Heteroderinae</taxon>
        <taxon>Globodera</taxon>
    </lineage>
</organism>
<dbReference type="AlphaFoldDB" id="A0A914IG09"/>
<proteinExistence type="predicted"/>
<sequence length="117" mass="13546">MADQRDEMFRLNNEIVQLKNINSENKAQQAIHPATVQTSSSEPTIKLTKQFSSIFKAIFFDELNRQLPIEEITGLVILEKHQKQQQFCIDEVVKKIIKQQKAPQLAILRIIANNCRQ</sequence>
<keyword evidence="1" id="KW-1185">Reference proteome</keyword>
<name>A0A914IG09_GLORO</name>
<accession>A0A914IG09</accession>
<evidence type="ECO:0000313" key="1">
    <source>
        <dbReference type="Proteomes" id="UP000887572"/>
    </source>
</evidence>
<dbReference type="Proteomes" id="UP000887572">
    <property type="component" value="Unplaced"/>
</dbReference>
<evidence type="ECO:0000313" key="2">
    <source>
        <dbReference type="WBParaSite" id="Gr19_v10_g9903.t1"/>
    </source>
</evidence>
<protein>
    <submittedName>
        <fullName evidence="2">Uncharacterized protein</fullName>
    </submittedName>
</protein>
<reference evidence="2" key="1">
    <citation type="submission" date="2022-11" db="UniProtKB">
        <authorList>
            <consortium name="WormBaseParasite"/>
        </authorList>
    </citation>
    <scope>IDENTIFICATION</scope>
</reference>
<dbReference type="WBParaSite" id="Gr19_v10_g9903.t1">
    <property type="protein sequence ID" value="Gr19_v10_g9903.t1"/>
    <property type="gene ID" value="Gr19_v10_g9903"/>
</dbReference>